<gene>
    <name evidence="1" type="ORF">SNAT2548_LOCUS966</name>
</gene>
<sequence length="120" mass="12829">MQGFSRENCEVKVFDLRASLSELHSLPCADQTIEALRQVSGDRCLTASKDGHIRAVSLPAPKVLLERRSTKIGAAGYTALGVSASGTALCAWVGPEGVGLELLAWDDLRLEHQPQVLATT</sequence>
<comment type="caution">
    <text evidence="1">The sequence shown here is derived from an EMBL/GenBank/DDBJ whole genome shotgun (WGS) entry which is preliminary data.</text>
</comment>
<name>A0A812H158_9DINO</name>
<protein>
    <submittedName>
        <fullName evidence="1">Uncharacterized protein</fullName>
    </submittedName>
</protein>
<evidence type="ECO:0000313" key="1">
    <source>
        <dbReference type="EMBL" id="CAE6934258.1"/>
    </source>
</evidence>
<organism evidence="1 2">
    <name type="scientific">Symbiodinium natans</name>
    <dbReference type="NCBI Taxonomy" id="878477"/>
    <lineage>
        <taxon>Eukaryota</taxon>
        <taxon>Sar</taxon>
        <taxon>Alveolata</taxon>
        <taxon>Dinophyceae</taxon>
        <taxon>Suessiales</taxon>
        <taxon>Symbiodiniaceae</taxon>
        <taxon>Symbiodinium</taxon>
    </lineage>
</organism>
<proteinExistence type="predicted"/>
<reference evidence="1" key="1">
    <citation type="submission" date="2021-02" db="EMBL/GenBank/DDBJ databases">
        <authorList>
            <person name="Dougan E. K."/>
            <person name="Rhodes N."/>
            <person name="Thang M."/>
            <person name="Chan C."/>
        </authorList>
    </citation>
    <scope>NUCLEOTIDE SEQUENCE</scope>
</reference>
<dbReference type="Proteomes" id="UP000604046">
    <property type="component" value="Unassembled WGS sequence"/>
</dbReference>
<keyword evidence="2" id="KW-1185">Reference proteome</keyword>
<dbReference type="EMBL" id="CAJNDS010000048">
    <property type="protein sequence ID" value="CAE6934258.1"/>
    <property type="molecule type" value="Genomic_DNA"/>
</dbReference>
<dbReference type="AlphaFoldDB" id="A0A812H158"/>
<accession>A0A812H158</accession>
<evidence type="ECO:0000313" key="2">
    <source>
        <dbReference type="Proteomes" id="UP000604046"/>
    </source>
</evidence>
<dbReference type="OrthoDB" id="6262491at2759"/>